<reference evidence="2" key="1">
    <citation type="submission" date="2014-11" db="EMBL/GenBank/DDBJ databases">
        <authorList>
            <person name="Amaro Gonzalez C."/>
        </authorList>
    </citation>
    <scope>NUCLEOTIDE SEQUENCE</scope>
</reference>
<accession>A0A0E9T984</accession>
<feature type="compositionally biased region" description="Polar residues" evidence="1">
    <location>
        <begin position="1"/>
        <end position="13"/>
    </location>
</feature>
<feature type="region of interest" description="Disordered" evidence="1">
    <location>
        <begin position="1"/>
        <end position="40"/>
    </location>
</feature>
<sequence length="40" mass="4210">MDSTQSNSGTTTQDYKDSKGRRLGDAPPPKKVPTDASASL</sequence>
<evidence type="ECO:0000256" key="1">
    <source>
        <dbReference type="SAM" id="MobiDB-lite"/>
    </source>
</evidence>
<dbReference type="AlphaFoldDB" id="A0A0E9T984"/>
<evidence type="ECO:0000313" key="2">
    <source>
        <dbReference type="EMBL" id="JAH49982.1"/>
    </source>
</evidence>
<reference evidence="2" key="2">
    <citation type="journal article" date="2015" name="Fish Shellfish Immunol.">
        <title>Early steps in the European eel (Anguilla anguilla)-Vibrio vulnificus interaction in the gills: Role of the RtxA13 toxin.</title>
        <authorList>
            <person name="Callol A."/>
            <person name="Pajuelo D."/>
            <person name="Ebbesson L."/>
            <person name="Teles M."/>
            <person name="MacKenzie S."/>
            <person name="Amaro C."/>
        </authorList>
    </citation>
    <scope>NUCLEOTIDE SEQUENCE</scope>
</reference>
<dbReference type="EMBL" id="GBXM01058595">
    <property type="protein sequence ID" value="JAH49982.1"/>
    <property type="molecule type" value="Transcribed_RNA"/>
</dbReference>
<feature type="compositionally biased region" description="Basic and acidic residues" evidence="1">
    <location>
        <begin position="14"/>
        <end position="24"/>
    </location>
</feature>
<proteinExistence type="predicted"/>
<organism evidence="2">
    <name type="scientific">Anguilla anguilla</name>
    <name type="common">European freshwater eel</name>
    <name type="synonym">Muraena anguilla</name>
    <dbReference type="NCBI Taxonomy" id="7936"/>
    <lineage>
        <taxon>Eukaryota</taxon>
        <taxon>Metazoa</taxon>
        <taxon>Chordata</taxon>
        <taxon>Craniata</taxon>
        <taxon>Vertebrata</taxon>
        <taxon>Euteleostomi</taxon>
        <taxon>Actinopterygii</taxon>
        <taxon>Neopterygii</taxon>
        <taxon>Teleostei</taxon>
        <taxon>Anguilliformes</taxon>
        <taxon>Anguillidae</taxon>
        <taxon>Anguilla</taxon>
    </lineage>
</organism>
<name>A0A0E9T984_ANGAN</name>
<protein>
    <submittedName>
        <fullName evidence="2">Uncharacterized protein</fullName>
    </submittedName>
</protein>